<accession>A0AAW1QEL6</accession>
<protein>
    <submittedName>
        <fullName evidence="3">Uncharacterized protein</fullName>
    </submittedName>
</protein>
<dbReference type="Proteomes" id="UP001489004">
    <property type="component" value="Unassembled WGS sequence"/>
</dbReference>
<evidence type="ECO:0000313" key="4">
    <source>
        <dbReference type="Proteomes" id="UP001489004"/>
    </source>
</evidence>
<dbReference type="AlphaFoldDB" id="A0AAW1QEL6"/>
<feature type="compositionally biased region" description="Low complexity" evidence="2">
    <location>
        <begin position="74"/>
        <end position="95"/>
    </location>
</feature>
<comment type="caution">
    <text evidence="3">The sequence shown here is derived from an EMBL/GenBank/DDBJ whole genome shotgun (WGS) entry which is preliminary data.</text>
</comment>
<evidence type="ECO:0000313" key="3">
    <source>
        <dbReference type="EMBL" id="KAK9819839.1"/>
    </source>
</evidence>
<dbReference type="EMBL" id="JALJOR010000003">
    <property type="protein sequence ID" value="KAK9819839.1"/>
    <property type="molecule type" value="Genomic_DNA"/>
</dbReference>
<organism evidence="3 4">
    <name type="scientific">[Myrmecia] bisecta</name>
    <dbReference type="NCBI Taxonomy" id="41462"/>
    <lineage>
        <taxon>Eukaryota</taxon>
        <taxon>Viridiplantae</taxon>
        <taxon>Chlorophyta</taxon>
        <taxon>core chlorophytes</taxon>
        <taxon>Trebouxiophyceae</taxon>
        <taxon>Trebouxiales</taxon>
        <taxon>Trebouxiaceae</taxon>
        <taxon>Myrmecia</taxon>
    </lineage>
</organism>
<feature type="coiled-coil region" evidence="1">
    <location>
        <begin position="166"/>
        <end position="193"/>
    </location>
</feature>
<reference evidence="3 4" key="1">
    <citation type="journal article" date="2024" name="Nat. Commun.">
        <title>Phylogenomics reveals the evolutionary origins of lichenization in chlorophyte algae.</title>
        <authorList>
            <person name="Puginier C."/>
            <person name="Libourel C."/>
            <person name="Otte J."/>
            <person name="Skaloud P."/>
            <person name="Haon M."/>
            <person name="Grisel S."/>
            <person name="Petersen M."/>
            <person name="Berrin J.G."/>
            <person name="Delaux P.M."/>
            <person name="Dal Grande F."/>
            <person name="Keller J."/>
        </authorList>
    </citation>
    <scope>NUCLEOTIDE SEQUENCE [LARGE SCALE GENOMIC DNA]</scope>
    <source>
        <strain evidence="3 4">SAG 2043</strain>
    </source>
</reference>
<gene>
    <name evidence="3" type="ORF">WJX72_003103</name>
</gene>
<name>A0AAW1QEL6_9CHLO</name>
<feature type="compositionally biased region" description="Low complexity" evidence="2">
    <location>
        <begin position="139"/>
        <end position="150"/>
    </location>
</feature>
<feature type="region of interest" description="Disordered" evidence="2">
    <location>
        <begin position="68"/>
        <end position="98"/>
    </location>
</feature>
<feature type="region of interest" description="Disordered" evidence="2">
    <location>
        <begin position="137"/>
        <end position="164"/>
    </location>
</feature>
<keyword evidence="1" id="KW-0175">Coiled coil</keyword>
<evidence type="ECO:0000256" key="2">
    <source>
        <dbReference type="SAM" id="MobiDB-lite"/>
    </source>
</evidence>
<keyword evidence="4" id="KW-1185">Reference proteome</keyword>
<proteinExistence type="predicted"/>
<sequence>MVPLIALVIRSAAIAVGGRGDQQGNHKSVQAPSRMDHLPDRQQQADLHAEMERVSSNMVDALLEGTPRKGHTTAQQQIAQQQAQQHQAGPEAAEALQQHADAGPTAAYHLQGTDFANLGPPAQAYADVAARLEPPMQPAASNASSISISSKGKPPEPAGQLTAAQAEKLRKEVARLTAETERLEKEVQRQKTLRETERIEFLEAKEKLKHGWATDRDDFARVKDQLKKKNAEHHLQNGRLSQSLKESEAIARSLREVCQRHNIPIPPHLREGVPAQSTSRPGSPVRGTSGEQAATQLGLEDALQAQMQLSGHGTAGPGLLPPATAVGVPATLAQQD</sequence>
<evidence type="ECO:0000256" key="1">
    <source>
        <dbReference type="SAM" id="Coils"/>
    </source>
</evidence>
<feature type="region of interest" description="Disordered" evidence="2">
    <location>
        <begin position="264"/>
        <end position="336"/>
    </location>
</feature>